<evidence type="ECO:0000313" key="1">
    <source>
        <dbReference type="EMBL" id="WRW31879.1"/>
    </source>
</evidence>
<reference evidence="1 2" key="1">
    <citation type="submission" date="2024-01" db="EMBL/GenBank/DDBJ databases">
        <title>AV1 has a protective and therapeutic effect against plant viruses.</title>
        <authorList>
            <person name="Wang F."/>
        </authorList>
    </citation>
    <scope>NUCLEOTIDE SEQUENCE [LARGE SCALE GENOMIC DNA]</scope>
    <source>
        <strain evidence="1 2">AV1</strain>
    </source>
</reference>
<dbReference type="RefSeq" id="WP_263610721.1">
    <property type="nucleotide sequence ID" value="NZ_CP142124.1"/>
</dbReference>
<gene>
    <name evidence="1" type="ORF">VPX56_01770</name>
</gene>
<dbReference type="EMBL" id="CP142124">
    <property type="protein sequence ID" value="WRW31879.1"/>
    <property type="molecule type" value="Genomic_DNA"/>
</dbReference>
<accession>A0ABZ1DJ87</accession>
<evidence type="ECO:0000313" key="2">
    <source>
        <dbReference type="Proteomes" id="UP001330482"/>
    </source>
</evidence>
<keyword evidence="2" id="KW-1185">Reference proteome</keyword>
<sequence length="82" mass="9051">MKIDSSNLTVATASAYASLTEPARSPLGIRRSSGNICPQSGYWQIANPAVKNVVNVKKGEQLPWQNGYPVNWTLIEYDLKNE</sequence>
<proteinExistence type="predicted"/>
<protein>
    <submittedName>
        <fullName evidence="1">Uncharacterized protein</fullName>
    </submittedName>
</protein>
<dbReference type="Proteomes" id="UP001330482">
    <property type="component" value="Chromosome"/>
</dbReference>
<organism evidence="1 2">
    <name type="scientific">Enterobacter wuhouensis</name>
    <dbReference type="NCBI Taxonomy" id="2529381"/>
    <lineage>
        <taxon>Bacteria</taxon>
        <taxon>Pseudomonadati</taxon>
        <taxon>Pseudomonadota</taxon>
        <taxon>Gammaproteobacteria</taxon>
        <taxon>Enterobacterales</taxon>
        <taxon>Enterobacteriaceae</taxon>
        <taxon>Enterobacter</taxon>
    </lineage>
</organism>
<name>A0ABZ1DJ87_9ENTR</name>